<dbReference type="GO" id="GO:0009228">
    <property type="term" value="P:thiamine biosynthetic process"/>
    <property type="evidence" value="ECO:0007669"/>
    <property type="project" value="InterPro"/>
</dbReference>
<dbReference type="InterPro" id="IPR027939">
    <property type="entry name" value="NMT1/THI5"/>
</dbReference>
<dbReference type="PROSITE" id="PS51257">
    <property type="entry name" value="PROKAR_LIPOPROTEIN"/>
    <property type="match status" value="1"/>
</dbReference>
<evidence type="ECO:0000313" key="2">
    <source>
        <dbReference type="EMBL" id="PPV13050.1"/>
    </source>
</evidence>
<dbReference type="Pfam" id="PF09084">
    <property type="entry name" value="NMT1"/>
    <property type="match status" value="1"/>
</dbReference>
<dbReference type="AlphaFoldDB" id="A0A2S7F7Z6"/>
<accession>A0A2S7F7Z6</accession>
<feature type="domain" description="SsuA/THI5-like" evidence="1">
    <location>
        <begin position="48"/>
        <end position="262"/>
    </location>
</feature>
<dbReference type="Proteomes" id="UP000238081">
    <property type="component" value="Unassembled WGS sequence"/>
</dbReference>
<name>A0A2S7F7Z6_CLOBU</name>
<dbReference type="EMBL" id="LRDH01000129">
    <property type="protein sequence ID" value="PPV13050.1"/>
    <property type="molecule type" value="Genomic_DNA"/>
</dbReference>
<gene>
    <name evidence="2" type="ORF">AWN73_04665</name>
</gene>
<dbReference type="PANTHER" id="PTHR31528">
    <property type="entry name" value="4-AMINO-5-HYDROXYMETHYL-2-METHYLPYRIMIDINE PHOSPHATE SYNTHASE THI11-RELATED"/>
    <property type="match status" value="1"/>
</dbReference>
<sequence length="337" mass="37623">MKKKILSILMSGIMAFGILGCKNTSMNNESVEGKKLEEVNVVLDWYPNAVHSFIYTAIEKGYYEEEGLKVNIQFPSNTNDAISMTASGKADLGVYYLQDVAMARGNENIPVKAVGTIVQSPLSIILSLKDKNITNPKDLVGKKIGYGGTALSEGIISTMLENVGENPNSAQTVDVGFDLMSSMTTNQVDATIGCLVNHEVPQMEEEGMQLNYFFPNEYGVPDYYELVFVTGENTLNKNSEKISKFLRASKKGFEDMKNNPNESLKILLDNQNEENFPLSESVEKKSMEFLIPVMETENAKFLYQDTKVWQNNIDWLVSKGLLKETFDASDVVENLEY</sequence>
<dbReference type="RefSeq" id="WP_043662499.1">
    <property type="nucleotide sequence ID" value="NZ_JBBNPO010000006.1"/>
</dbReference>
<evidence type="ECO:0000259" key="1">
    <source>
        <dbReference type="Pfam" id="PF09084"/>
    </source>
</evidence>
<dbReference type="SUPFAM" id="SSF53850">
    <property type="entry name" value="Periplasmic binding protein-like II"/>
    <property type="match status" value="1"/>
</dbReference>
<protein>
    <submittedName>
        <fullName evidence="2">ABC transporter substrate-binding protein</fullName>
    </submittedName>
</protein>
<dbReference type="Gene3D" id="3.40.190.10">
    <property type="entry name" value="Periplasmic binding protein-like II"/>
    <property type="match status" value="2"/>
</dbReference>
<comment type="caution">
    <text evidence="2">The sequence shown here is derived from an EMBL/GenBank/DDBJ whole genome shotgun (WGS) entry which is preliminary data.</text>
</comment>
<dbReference type="InterPro" id="IPR015168">
    <property type="entry name" value="SsuA/THI5"/>
</dbReference>
<dbReference type="PANTHER" id="PTHR31528:SF3">
    <property type="entry name" value="THIAMINE BIOSYNTHESIS PROTEIN HI_0357-RELATED"/>
    <property type="match status" value="1"/>
</dbReference>
<reference evidence="2 3" key="1">
    <citation type="submission" date="2016-01" db="EMBL/GenBank/DDBJ databases">
        <title>Characterization of the Clostridium difficile lineages that are prevalent in Hong Kong and China.</title>
        <authorList>
            <person name="Kwok J.S.-L."/>
            <person name="Lam W.-Y."/>
            <person name="Ip M."/>
            <person name="Chan T.-F."/>
            <person name="Hawkey P.M."/>
            <person name="Tsui S.K.-W."/>
        </authorList>
    </citation>
    <scope>NUCLEOTIDE SEQUENCE [LARGE SCALE GENOMIC DNA]</scope>
    <source>
        <strain evidence="2 3">300064</strain>
    </source>
</reference>
<proteinExistence type="predicted"/>
<organism evidence="2 3">
    <name type="scientific">Clostridium butyricum</name>
    <dbReference type="NCBI Taxonomy" id="1492"/>
    <lineage>
        <taxon>Bacteria</taxon>
        <taxon>Bacillati</taxon>
        <taxon>Bacillota</taxon>
        <taxon>Clostridia</taxon>
        <taxon>Eubacteriales</taxon>
        <taxon>Clostridiaceae</taxon>
        <taxon>Clostridium</taxon>
    </lineage>
</organism>
<evidence type="ECO:0000313" key="3">
    <source>
        <dbReference type="Proteomes" id="UP000238081"/>
    </source>
</evidence>